<feature type="compositionally biased region" description="Gly residues" evidence="1">
    <location>
        <begin position="1"/>
        <end position="10"/>
    </location>
</feature>
<feature type="compositionally biased region" description="Low complexity" evidence="1">
    <location>
        <begin position="11"/>
        <end position="21"/>
    </location>
</feature>
<dbReference type="Proteomes" id="UP001499863">
    <property type="component" value="Unassembled WGS sequence"/>
</dbReference>
<evidence type="ECO:0000313" key="2">
    <source>
        <dbReference type="EMBL" id="GAA1408781.1"/>
    </source>
</evidence>
<feature type="region of interest" description="Disordered" evidence="1">
    <location>
        <begin position="1"/>
        <end position="23"/>
    </location>
</feature>
<comment type="caution">
    <text evidence="2">The sequence shown here is derived from an EMBL/GenBank/DDBJ whole genome shotgun (WGS) entry which is preliminary data.</text>
</comment>
<feature type="region of interest" description="Disordered" evidence="1">
    <location>
        <begin position="72"/>
        <end position="177"/>
    </location>
</feature>
<feature type="compositionally biased region" description="Low complexity" evidence="1">
    <location>
        <begin position="147"/>
        <end position="176"/>
    </location>
</feature>
<gene>
    <name evidence="2" type="ORF">GCM10009639_58950</name>
</gene>
<evidence type="ECO:0000313" key="3">
    <source>
        <dbReference type="Proteomes" id="UP001499863"/>
    </source>
</evidence>
<name>A0ABN1YGK7_9ACTN</name>
<protein>
    <submittedName>
        <fullName evidence="2">Uncharacterized protein</fullName>
    </submittedName>
</protein>
<feature type="compositionally biased region" description="Gly residues" evidence="1">
    <location>
        <begin position="96"/>
        <end position="112"/>
    </location>
</feature>
<proteinExistence type="predicted"/>
<organism evidence="2 3">
    <name type="scientific">Kitasatospora putterlickiae</name>
    <dbReference type="NCBI Taxonomy" id="221725"/>
    <lineage>
        <taxon>Bacteria</taxon>
        <taxon>Bacillati</taxon>
        <taxon>Actinomycetota</taxon>
        <taxon>Actinomycetes</taxon>
        <taxon>Kitasatosporales</taxon>
        <taxon>Streptomycetaceae</taxon>
        <taxon>Kitasatospora</taxon>
    </lineage>
</organism>
<evidence type="ECO:0000256" key="1">
    <source>
        <dbReference type="SAM" id="MobiDB-lite"/>
    </source>
</evidence>
<dbReference type="EMBL" id="BAAAKJ010000345">
    <property type="protein sequence ID" value="GAA1408781.1"/>
    <property type="molecule type" value="Genomic_DNA"/>
</dbReference>
<accession>A0ABN1YGK7</accession>
<reference evidence="2 3" key="1">
    <citation type="journal article" date="2019" name="Int. J. Syst. Evol. Microbiol.">
        <title>The Global Catalogue of Microorganisms (GCM) 10K type strain sequencing project: providing services to taxonomists for standard genome sequencing and annotation.</title>
        <authorList>
            <consortium name="The Broad Institute Genomics Platform"/>
            <consortium name="The Broad Institute Genome Sequencing Center for Infectious Disease"/>
            <person name="Wu L."/>
            <person name="Ma J."/>
        </authorList>
    </citation>
    <scope>NUCLEOTIDE SEQUENCE [LARGE SCALE GENOMIC DNA]</scope>
    <source>
        <strain evidence="2 3">JCM 12393</strain>
    </source>
</reference>
<keyword evidence="3" id="KW-1185">Reference proteome</keyword>
<sequence length="265" mass="26874">MATSDGGGPSRGPSRGPSPGRFRAYLTSTRFSVAGGAGVATGATAYFLQAPPVTWLLIAAGSYVATVTLWRPTPPEPHAPPEPPLPPLPPEPPERNGGGSGGGSGEGGGRGGDPMAADPWSNRDSPLGPRPVPEASRVTEAPQETGAAGAAPKRSSAARRAAPLTAPPTAEAAASPAPWPRLEELAAFVGSAPLPPSANVPRLLVRLRTAGPGPTTEPIVHRRLPLAVDGYLRALTWQPWVPDGADPAAELARAVDEMAALVPAS</sequence>
<feature type="compositionally biased region" description="Pro residues" evidence="1">
    <location>
        <begin position="72"/>
        <end position="91"/>
    </location>
</feature>